<organism evidence="2 3">
    <name type="scientific">Candidatus Dojkabacteria bacterium</name>
    <dbReference type="NCBI Taxonomy" id="2099670"/>
    <lineage>
        <taxon>Bacteria</taxon>
        <taxon>Candidatus Dojkabacteria</taxon>
    </lineage>
</organism>
<gene>
    <name evidence="2" type="ORF">KC660_00700</name>
</gene>
<dbReference type="EMBL" id="JAGQLG010000024">
    <property type="protein sequence ID" value="MCA9381910.1"/>
    <property type="molecule type" value="Genomic_DNA"/>
</dbReference>
<accession>A0A955L2V8</accession>
<evidence type="ECO:0000313" key="3">
    <source>
        <dbReference type="Proteomes" id="UP000782843"/>
    </source>
</evidence>
<proteinExistence type="predicted"/>
<keyword evidence="1" id="KW-0472">Membrane</keyword>
<evidence type="ECO:0000313" key="2">
    <source>
        <dbReference type="EMBL" id="MCA9381910.1"/>
    </source>
</evidence>
<reference evidence="2" key="1">
    <citation type="submission" date="2020-04" db="EMBL/GenBank/DDBJ databases">
        <authorList>
            <person name="Zhang T."/>
        </authorList>
    </citation>
    <scope>NUCLEOTIDE SEQUENCE</scope>
    <source>
        <strain evidence="2">HKST-UBA10</strain>
    </source>
</reference>
<comment type="caution">
    <text evidence="2">The sequence shown here is derived from an EMBL/GenBank/DDBJ whole genome shotgun (WGS) entry which is preliminary data.</text>
</comment>
<keyword evidence="1" id="KW-1133">Transmembrane helix</keyword>
<sequence>MAKSKKDKREKTAKKLVRNYLSESENVEDMKEGKSSDNIISQTSKHQKELEHQNQMQRVYLKKDLSKTLFYVLFSLAVIIGIFFLTRR</sequence>
<keyword evidence="1" id="KW-0812">Transmembrane</keyword>
<feature type="transmembrane region" description="Helical" evidence="1">
    <location>
        <begin position="68"/>
        <end position="86"/>
    </location>
</feature>
<evidence type="ECO:0000256" key="1">
    <source>
        <dbReference type="SAM" id="Phobius"/>
    </source>
</evidence>
<dbReference type="AlphaFoldDB" id="A0A955L2V8"/>
<name>A0A955L2V8_9BACT</name>
<reference evidence="2" key="2">
    <citation type="journal article" date="2021" name="Microbiome">
        <title>Successional dynamics and alternative stable states in a saline activated sludge microbial community over 9 years.</title>
        <authorList>
            <person name="Wang Y."/>
            <person name="Ye J."/>
            <person name="Ju F."/>
            <person name="Liu L."/>
            <person name="Boyd J.A."/>
            <person name="Deng Y."/>
            <person name="Parks D.H."/>
            <person name="Jiang X."/>
            <person name="Yin X."/>
            <person name="Woodcroft B.J."/>
            <person name="Tyson G.W."/>
            <person name="Hugenholtz P."/>
            <person name="Polz M.F."/>
            <person name="Zhang T."/>
        </authorList>
    </citation>
    <scope>NUCLEOTIDE SEQUENCE</scope>
    <source>
        <strain evidence="2">HKST-UBA10</strain>
    </source>
</reference>
<dbReference type="Proteomes" id="UP000782843">
    <property type="component" value="Unassembled WGS sequence"/>
</dbReference>
<protein>
    <submittedName>
        <fullName evidence="2">Uncharacterized protein</fullName>
    </submittedName>
</protein>